<feature type="compositionally biased region" description="Low complexity" evidence="1">
    <location>
        <begin position="192"/>
        <end position="204"/>
    </location>
</feature>
<dbReference type="PANTHER" id="PTHR31152:SF19">
    <property type="entry name" value="PLAC8 FAMILY PROTEIN"/>
    <property type="match status" value="1"/>
</dbReference>
<dbReference type="EMBL" id="JADGMS010000014">
    <property type="protein sequence ID" value="KAF9668988.1"/>
    <property type="molecule type" value="Genomic_DNA"/>
</dbReference>
<gene>
    <name evidence="2" type="ORF">SADUNF_Sadunf14G0060700</name>
</gene>
<dbReference type="OrthoDB" id="1743649at2759"/>
<feature type="compositionally biased region" description="Pro residues" evidence="1">
    <location>
        <begin position="218"/>
        <end position="238"/>
    </location>
</feature>
<proteinExistence type="predicted"/>
<dbReference type="AlphaFoldDB" id="A0A835JHX1"/>
<dbReference type="Proteomes" id="UP000657918">
    <property type="component" value="Unassembled WGS sequence"/>
</dbReference>
<keyword evidence="3" id="KW-1185">Reference proteome</keyword>
<feature type="region of interest" description="Disordered" evidence="1">
    <location>
        <begin position="186"/>
        <end position="238"/>
    </location>
</feature>
<dbReference type="PANTHER" id="PTHR31152">
    <property type="entry name" value="PLAC8 FAMILY PROTEIN"/>
    <property type="match status" value="1"/>
</dbReference>
<accession>A0A835JHX1</accession>
<protein>
    <recommendedName>
        <fullName evidence="4">PLAC8 family protein</fullName>
    </recommendedName>
</protein>
<sequence length="238" mass="26306">MDRTGAIGGSWLSQKIDGSDALGDDGDYQGLITHNPIPEIRASRVAWRKMALDDQVEKMEMRKNYRNVWHTNLLSTISADTPCILFVLVILIKNFVVWVVIVDHVSHTCCANELYTMICPVACITGNDEIGDLAQMLSCLSDLVYCSVCACIQTQHKVEMDKRDGKFGPQPAMAVPSVQHMSRIDQPIPPHAGYAPQQAYGQPYGYPPPPQTHGYPPAGYPPPAYPQPHAYPPPGYSR</sequence>
<reference evidence="2 3" key="1">
    <citation type="submission" date="2020-10" db="EMBL/GenBank/DDBJ databases">
        <title>Plant Genome Project.</title>
        <authorList>
            <person name="Zhang R.-G."/>
        </authorList>
    </citation>
    <scope>NUCLEOTIDE SEQUENCE [LARGE SCALE GENOMIC DNA]</scope>
    <source>
        <strain evidence="2">FAFU-HL-1</strain>
        <tissue evidence="2">Leaf</tissue>
    </source>
</reference>
<evidence type="ECO:0000313" key="2">
    <source>
        <dbReference type="EMBL" id="KAF9668988.1"/>
    </source>
</evidence>
<comment type="caution">
    <text evidence="2">The sequence shown here is derived from an EMBL/GenBank/DDBJ whole genome shotgun (WGS) entry which is preliminary data.</text>
</comment>
<evidence type="ECO:0000256" key="1">
    <source>
        <dbReference type="SAM" id="MobiDB-lite"/>
    </source>
</evidence>
<name>A0A835JHX1_9ROSI</name>
<organism evidence="2 3">
    <name type="scientific">Salix dunnii</name>
    <dbReference type="NCBI Taxonomy" id="1413687"/>
    <lineage>
        <taxon>Eukaryota</taxon>
        <taxon>Viridiplantae</taxon>
        <taxon>Streptophyta</taxon>
        <taxon>Embryophyta</taxon>
        <taxon>Tracheophyta</taxon>
        <taxon>Spermatophyta</taxon>
        <taxon>Magnoliopsida</taxon>
        <taxon>eudicotyledons</taxon>
        <taxon>Gunneridae</taxon>
        <taxon>Pentapetalae</taxon>
        <taxon>rosids</taxon>
        <taxon>fabids</taxon>
        <taxon>Malpighiales</taxon>
        <taxon>Salicaceae</taxon>
        <taxon>Saliceae</taxon>
        <taxon>Salix</taxon>
    </lineage>
</organism>
<evidence type="ECO:0008006" key="4">
    <source>
        <dbReference type="Google" id="ProtNLM"/>
    </source>
</evidence>
<evidence type="ECO:0000313" key="3">
    <source>
        <dbReference type="Proteomes" id="UP000657918"/>
    </source>
</evidence>